<evidence type="ECO:0000256" key="1">
    <source>
        <dbReference type="SAM" id="Phobius"/>
    </source>
</evidence>
<protein>
    <submittedName>
        <fullName evidence="2">Uncharacterized protein</fullName>
    </submittedName>
</protein>
<evidence type="ECO:0000313" key="3">
    <source>
        <dbReference type="Proteomes" id="UP000308181"/>
    </source>
</evidence>
<reference evidence="2 3" key="1">
    <citation type="submission" date="2019-04" db="EMBL/GenBank/DDBJ databases">
        <title>Pedobacter sp. AR-3-17 sp. nov., isolated from Arctic soil.</title>
        <authorList>
            <person name="Dahal R.H."/>
            <person name="Kim D.-U."/>
        </authorList>
    </citation>
    <scope>NUCLEOTIDE SEQUENCE [LARGE SCALE GENOMIC DNA]</scope>
    <source>
        <strain evidence="2 3">AR-3-17</strain>
    </source>
</reference>
<dbReference type="Proteomes" id="UP000308181">
    <property type="component" value="Unassembled WGS sequence"/>
</dbReference>
<keyword evidence="3" id="KW-1185">Reference proteome</keyword>
<dbReference type="OrthoDB" id="793437at2"/>
<proteinExistence type="predicted"/>
<feature type="transmembrane region" description="Helical" evidence="1">
    <location>
        <begin position="185"/>
        <end position="205"/>
    </location>
</feature>
<accession>A0A4U1BWY1</accession>
<organism evidence="2 3">
    <name type="scientific">Pedobacter cryophilus</name>
    <dbReference type="NCBI Taxonomy" id="2571271"/>
    <lineage>
        <taxon>Bacteria</taxon>
        <taxon>Pseudomonadati</taxon>
        <taxon>Bacteroidota</taxon>
        <taxon>Sphingobacteriia</taxon>
        <taxon>Sphingobacteriales</taxon>
        <taxon>Sphingobacteriaceae</taxon>
        <taxon>Pedobacter</taxon>
    </lineage>
</organism>
<evidence type="ECO:0000313" key="2">
    <source>
        <dbReference type="EMBL" id="TKB96854.1"/>
    </source>
</evidence>
<sequence>MNNRQLKSVKELEAEARHLSNYDGGMVRFEEDQDDLMHFSGSATSFSQALRNLRPYIVTITNNAIAARTALLCPGLIANKPGLIADGAFNDVNGDAGLTASSGSTGTIALFNAYIQKKPTLISGFKLTSSNLPQLDQSMIIKSESPFEGKGEKVISTGTYASEMNNNEKILTITEEFYMDDETRIAYPILPGATVSFIFFIGASVNQAKGLRKKAAKAKASLGM</sequence>
<keyword evidence="1" id="KW-0472">Membrane</keyword>
<dbReference type="AlphaFoldDB" id="A0A4U1BWY1"/>
<keyword evidence="1" id="KW-1133">Transmembrane helix</keyword>
<keyword evidence="1" id="KW-0812">Transmembrane</keyword>
<comment type="caution">
    <text evidence="2">The sequence shown here is derived from an EMBL/GenBank/DDBJ whole genome shotgun (WGS) entry which is preliminary data.</text>
</comment>
<name>A0A4U1BWY1_9SPHI</name>
<gene>
    <name evidence="2" type="ORF">FA046_12310</name>
</gene>
<dbReference type="RefSeq" id="WP_136826818.1">
    <property type="nucleotide sequence ID" value="NZ_SWBP01000004.1"/>
</dbReference>
<dbReference type="EMBL" id="SWBP01000004">
    <property type="protein sequence ID" value="TKB96854.1"/>
    <property type="molecule type" value="Genomic_DNA"/>
</dbReference>